<dbReference type="GeneID" id="121211385"/>
<dbReference type="PANTHER" id="PTHR46148">
    <property type="entry name" value="CHROMO DOMAIN-CONTAINING PROTEIN"/>
    <property type="match status" value="1"/>
</dbReference>
<dbReference type="InterPro" id="IPR041588">
    <property type="entry name" value="Integrase_H2C2"/>
</dbReference>
<evidence type="ECO:0000259" key="1">
    <source>
        <dbReference type="Pfam" id="PF17921"/>
    </source>
</evidence>
<accession>A0ABM2ZBN7</accession>
<proteinExistence type="predicted"/>
<sequence>MDVDVEYQAEMQAMLRRGSQLWFMMLVTEKTGMPQMAEKLVRKGCEAYLAYISDTKVKSLTVEELITVREFPDVFPKELLGLPPNQEEAHNSLYAMHPGGNKMYRYLHELCWWPGLKHEVKEFAKVLNSNMLDGVGRTKSFGPELLADTEDKVLKFGWKGKLSPRFIGPYRLLRQIGPVAYQLELPPELSQIHDVLHVSILGWYRSDISHVVAVEEIEVRPNLTFEEEPIQIIGRDVKVLRRKSIPLVIVLWQNHKAEEATWEPEEAMRRQYPQLFESAFLVNS</sequence>
<dbReference type="Proteomes" id="UP000818029">
    <property type="component" value="Chromosome A12"/>
</dbReference>
<feature type="domain" description="Integrase zinc-binding" evidence="1">
    <location>
        <begin position="87"/>
        <end position="125"/>
    </location>
</feature>
<name>A0ABM2ZBN7_GOSHI</name>
<feature type="domain" description="Tf2-1-like SH3-like" evidence="2">
    <location>
        <begin position="156"/>
        <end position="204"/>
    </location>
</feature>
<dbReference type="Pfam" id="PF17921">
    <property type="entry name" value="Integrase_H2C2"/>
    <property type="match status" value="1"/>
</dbReference>
<evidence type="ECO:0000259" key="2">
    <source>
        <dbReference type="Pfam" id="PF24626"/>
    </source>
</evidence>
<organism evidence="3 4">
    <name type="scientific">Gossypium hirsutum</name>
    <name type="common">Upland cotton</name>
    <name type="synonym">Gossypium mexicanum</name>
    <dbReference type="NCBI Taxonomy" id="3635"/>
    <lineage>
        <taxon>Eukaryota</taxon>
        <taxon>Viridiplantae</taxon>
        <taxon>Streptophyta</taxon>
        <taxon>Embryophyta</taxon>
        <taxon>Tracheophyta</taxon>
        <taxon>Spermatophyta</taxon>
        <taxon>Magnoliopsida</taxon>
        <taxon>eudicotyledons</taxon>
        <taxon>Gunneridae</taxon>
        <taxon>Pentapetalae</taxon>
        <taxon>rosids</taxon>
        <taxon>malvids</taxon>
        <taxon>Malvales</taxon>
        <taxon>Malvaceae</taxon>
        <taxon>Malvoideae</taxon>
        <taxon>Gossypium</taxon>
    </lineage>
</organism>
<dbReference type="Gene3D" id="1.10.340.70">
    <property type="match status" value="1"/>
</dbReference>
<dbReference type="PANTHER" id="PTHR46148:SF44">
    <property type="entry name" value="GAG-POL POLYPROTEIN"/>
    <property type="match status" value="1"/>
</dbReference>
<evidence type="ECO:0000313" key="3">
    <source>
        <dbReference type="Proteomes" id="UP000818029"/>
    </source>
</evidence>
<dbReference type="SUPFAM" id="SSF54160">
    <property type="entry name" value="Chromo domain-like"/>
    <property type="match status" value="1"/>
</dbReference>
<dbReference type="Pfam" id="PF24626">
    <property type="entry name" value="SH3_Tf2-1"/>
    <property type="match status" value="1"/>
</dbReference>
<dbReference type="InterPro" id="IPR056924">
    <property type="entry name" value="SH3_Tf2-1"/>
</dbReference>
<protein>
    <submittedName>
        <fullName evidence="4">Uncharacterized protein</fullName>
    </submittedName>
</protein>
<evidence type="ECO:0000313" key="4">
    <source>
        <dbReference type="RefSeq" id="XP_040940078.1"/>
    </source>
</evidence>
<reference evidence="4" key="2">
    <citation type="submission" date="2025-08" db="UniProtKB">
        <authorList>
            <consortium name="RefSeq"/>
        </authorList>
    </citation>
    <scope>IDENTIFICATION</scope>
</reference>
<keyword evidence="3" id="KW-1185">Reference proteome</keyword>
<dbReference type="RefSeq" id="XP_040940078.1">
    <property type="nucleotide sequence ID" value="XM_041084144.1"/>
</dbReference>
<gene>
    <name evidence="4" type="primary">LOC121211385</name>
</gene>
<dbReference type="InterPro" id="IPR016197">
    <property type="entry name" value="Chromo-like_dom_sf"/>
</dbReference>
<reference evidence="3" key="1">
    <citation type="journal article" date="2020" name="Nat. Genet.">
        <title>Genomic diversifications of five Gossypium allopolyploid species and their impact on cotton improvement.</title>
        <authorList>
            <person name="Chen Z.J."/>
            <person name="Sreedasyam A."/>
            <person name="Ando A."/>
            <person name="Song Q."/>
            <person name="De Santiago L.M."/>
            <person name="Hulse-Kemp A.M."/>
            <person name="Ding M."/>
            <person name="Ye W."/>
            <person name="Kirkbride R.C."/>
            <person name="Jenkins J."/>
            <person name="Plott C."/>
            <person name="Lovell J."/>
            <person name="Lin Y.M."/>
            <person name="Vaughn R."/>
            <person name="Liu B."/>
            <person name="Simpson S."/>
            <person name="Scheffler B.E."/>
            <person name="Wen L."/>
            <person name="Saski C.A."/>
            <person name="Grover C.E."/>
            <person name="Hu G."/>
            <person name="Conover J.L."/>
            <person name="Carlson J.W."/>
            <person name="Shu S."/>
            <person name="Boston L.B."/>
            <person name="Williams M."/>
            <person name="Peterson D.G."/>
            <person name="McGee K."/>
            <person name="Jones D.C."/>
            <person name="Wendel J.F."/>
            <person name="Stelly D.M."/>
            <person name="Grimwood J."/>
            <person name="Schmutz J."/>
        </authorList>
    </citation>
    <scope>NUCLEOTIDE SEQUENCE [LARGE SCALE GENOMIC DNA]</scope>
    <source>
        <strain evidence="3">cv. TM-1</strain>
    </source>
</reference>